<protein>
    <recommendedName>
        <fullName evidence="2">Retrotransposon gag domain-containing protein</fullName>
    </recommendedName>
</protein>
<sequence length="616" mass="70229">MRRRGLNPKHPIDPEIEATARKRNAERRKKLTQQSETTVTVHREPTPEPEIEVETIEDIPMTTILEDSTPKVVLNSSIKRPAIEANNFELKTSFIQFIQQDQFSGSPAENPNEHLNIFLENCDTVKLNGVSEDVIHLRLFPHSLRGRAKEWLRSWDTDAFDTWEKLSTNFLQKFFPPGKTAKLRNDITGFVQQEHESVYEAWERFKDLQRQCPHHGVPSYLLILTFYNAIKPEIQIGLNAAAGGRIDGVSWNKAKELIENMAATTYHWGADHHVRESKTNTDTVHSMQTKIEELSEQIAQLKMGQPSSSVQLCQLYGLEGHDSNDCGNVPMSEQVNAMNGRQPFDPYSNIYNPGWAPNPRLSYGNQQAPPNFQPQNKSFNQPPGFQQPGMYQHNQLRAPFHQPQAIFATQPPPKSNMDVIMEFLASQAKTNDILTNSIQQISSHQKYMDTQLSQLAQAVTNLAKAPNQLPGQPELNPKRHVNAVILRNGKQLEDMVKVPRTLRVVVADEKENEPTIEKVHENIVVENVEEGEQIDGTPKSTRVYYPHIPFPQRLAKEKLEQRYGKFIDILKKLHINIPFLEAISEIPSYAKFLRYLLSNKRKLVLELVSSTVSAIN</sequence>
<evidence type="ECO:0000313" key="4">
    <source>
        <dbReference type="Proteomes" id="UP001443914"/>
    </source>
</evidence>
<reference evidence="3" key="1">
    <citation type="submission" date="2024-03" db="EMBL/GenBank/DDBJ databases">
        <title>WGS assembly of Saponaria officinalis var. Norfolk2.</title>
        <authorList>
            <person name="Jenkins J."/>
            <person name="Shu S."/>
            <person name="Grimwood J."/>
            <person name="Barry K."/>
            <person name="Goodstein D."/>
            <person name="Schmutz J."/>
            <person name="Leebens-Mack J."/>
            <person name="Osbourn A."/>
        </authorList>
    </citation>
    <scope>NUCLEOTIDE SEQUENCE [LARGE SCALE GENOMIC DNA]</scope>
    <source>
        <strain evidence="3">JIC</strain>
    </source>
</reference>
<dbReference type="Proteomes" id="UP001443914">
    <property type="component" value="Unassembled WGS sequence"/>
</dbReference>
<feature type="region of interest" description="Disordered" evidence="1">
    <location>
        <begin position="1"/>
        <end position="48"/>
    </location>
</feature>
<accession>A0AAW1L2B6</accession>
<organism evidence="3 4">
    <name type="scientific">Saponaria officinalis</name>
    <name type="common">Common soapwort</name>
    <name type="synonym">Lychnis saponaria</name>
    <dbReference type="NCBI Taxonomy" id="3572"/>
    <lineage>
        <taxon>Eukaryota</taxon>
        <taxon>Viridiplantae</taxon>
        <taxon>Streptophyta</taxon>
        <taxon>Embryophyta</taxon>
        <taxon>Tracheophyta</taxon>
        <taxon>Spermatophyta</taxon>
        <taxon>Magnoliopsida</taxon>
        <taxon>eudicotyledons</taxon>
        <taxon>Gunneridae</taxon>
        <taxon>Pentapetalae</taxon>
        <taxon>Caryophyllales</taxon>
        <taxon>Caryophyllaceae</taxon>
        <taxon>Caryophylleae</taxon>
        <taxon>Saponaria</taxon>
    </lineage>
</organism>
<feature type="domain" description="Retrotransposon gag" evidence="2">
    <location>
        <begin position="138"/>
        <end position="231"/>
    </location>
</feature>
<comment type="caution">
    <text evidence="3">The sequence shown here is derived from an EMBL/GenBank/DDBJ whole genome shotgun (WGS) entry which is preliminary data.</text>
</comment>
<evidence type="ECO:0000313" key="3">
    <source>
        <dbReference type="EMBL" id="KAK9726036.1"/>
    </source>
</evidence>
<dbReference type="InterPro" id="IPR005162">
    <property type="entry name" value="Retrotrans_gag_dom"/>
</dbReference>
<dbReference type="EMBL" id="JBDFQZ010000005">
    <property type="protein sequence ID" value="KAK9726036.1"/>
    <property type="molecule type" value="Genomic_DNA"/>
</dbReference>
<dbReference type="PANTHER" id="PTHR33223">
    <property type="entry name" value="CCHC-TYPE DOMAIN-CONTAINING PROTEIN"/>
    <property type="match status" value="1"/>
</dbReference>
<dbReference type="Pfam" id="PF03732">
    <property type="entry name" value="Retrotrans_gag"/>
    <property type="match status" value="1"/>
</dbReference>
<evidence type="ECO:0000259" key="2">
    <source>
        <dbReference type="Pfam" id="PF03732"/>
    </source>
</evidence>
<proteinExistence type="predicted"/>
<evidence type="ECO:0000256" key="1">
    <source>
        <dbReference type="SAM" id="MobiDB-lite"/>
    </source>
</evidence>
<dbReference type="PANTHER" id="PTHR33223:SF11">
    <property type="entry name" value="ELEMENT PROTEIN, PUTATIVE-RELATED"/>
    <property type="match status" value="1"/>
</dbReference>
<dbReference type="AlphaFoldDB" id="A0AAW1L2B6"/>
<name>A0AAW1L2B6_SAPOF</name>
<gene>
    <name evidence="3" type="ORF">RND81_05G185900</name>
</gene>
<keyword evidence="4" id="KW-1185">Reference proteome</keyword>
<feature type="compositionally biased region" description="Basic residues" evidence="1">
    <location>
        <begin position="21"/>
        <end position="31"/>
    </location>
</feature>